<dbReference type="Proteomes" id="UP000485621">
    <property type="component" value="Unassembled WGS sequence"/>
</dbReference>
<feature type="region of interest" description="Disordered" evidence="1">
    <location>
        <begin position="1"/>
        <end position="29"/>
    </location>
</feature>
<proteinExistence type="predicted"/>
<accession>A0A1V5ZQK4</accession>
<evidence type="ECO:0000313" key="2">
    <source>
        <dbReference type="EMBL" id="OQB42503.1"/>
    </source>
</evidence>
<sequence>MKRNRETNTCEKQQSGNQNEDKSLTGKKAKKLTKRAQDNWISRDQITDLSNSISNPFVALEQMFKDIDLINIQTENITVKVPMITSDDIVAYISMATEWIKQQEKVLDKRFDLFKALVGRCG</sequence>
<name>A0A1V5ZQK4_9BACT</name>
<comment type="caution">
    <text evidence="2">The sequence shown here is derived from an EMBL/GenBank/DDBJ whole genome shotgun (WGS) entry which is preliminary data.</text>
</comment>
<evidence type="ECO:0000256" key="1">
    <source>
        <dbReference type="SAM" id="MobiDB-lite"/>
    </source>
</evidence>
<gene>
    <name evidence="2" type="ORF">BWY04_00203</name>
</gene>
<reference evidence="2" key="1">
    <citation type="submission" date="2017-02" db="EMBL/GenBank/DDBJ databases">
        <title>Delving into the versatile metabolic prowess of the omnipresent phylum Bacteroidetes.</title>
        <authorList>
            <person name="Nobu M.K."/>
            <person name="Mei R."/>
            <person name="Narihiro T."/>
            <person name="Kuroda K."/>
            <person name="Liu W.-T."/>
        </authorList>
    </citation>
    <scope>NUCLEOTIDE SEQUENCE</scope>
    <source>
        <strain evidence="2">ADurb.Bin160</strain>
    </source>
</reference>
<dbReference type="AlphaFoldDB" id="A0A1V5ZQK4"/>
<protein>
    <submittedName>
        <fullName evidence="2">Uncharacterized protein</fullName>
    </submittedName>
</protein>
<dbReference type="EMBL" id="MWDB01000002">
    <property type="protein sequence ID" value="OQB42503.1"/>
    <property type="molecule type" value="Genomic_DNA"/>
</dbReference>
<organism evidence="2">
    <name type="scientific">candidate division CPR1 bacterium ADurb.Bin160</name>
    <dbReference type="NCBI Taxonomy" id="1852826"/>
    <lineage>
        <taxon>Bacteria</taxon>
        <taxon>candidate division CPR1</taxon>
    </lineage>
</organism>